<keyword evidence="2" id="KW-1185">Reference proteome</keyword>
<name>A0A9J5YR26_SOLCO</name>
<proteinExistence type="predicted"/>
<dbReference type="AlphaFoldDB" id="A0A9J5YR26"/>
<sequence length="97" mass="11547">MPDPRTPNLRMLDLRTPNLRTPDLKMLDLRNARQGSLFQKGFDIFEIGKINTTRNATQECDRWRRLRTRRGRVTRECDFENTTEGATQERRLGRRLT</sequence>
<comment type="caution">
    <text evidence="1">The sequence shown here is derived from an EMBL/GenBank/DDBJ whole genome shotgun (WGS) entry which is preliminary data.</text>
</comment>
<dbReference type="Proteomes" id="UP000824120">
    <property type="component" value="Chromosome 6"/>
</dbReference>
<dbReference type="EMBL" id="JACXVP010000006">
    <property type="protein sequence ID" value="KAG5602207.1"/>
    <property type="molecule type" value="Genomic_DNA"/>
</dbReference>
<reference evidence="1 2" key="1">
    <citation type="submission" date="2020-09" db="EMBL/GenBank/DDBJ databases">
        <title>De no assembly of potato wild relative species, Solanum commersonii.</title>
        <authorList>
            <person name="Cho K."/>
        </authorList>
    </citation>
    <scope>NUCLEOTIDE SEQUENCE [LARGE SCALE GENOMIC DNA]</scope>
    <source>
        <strain evidence="1">LZ3.2</strain>
        <tissue evidence="1">Leaf</tissue>
    </source>
</reference>
<protein>
    <submittedName>
        <fullName evidence="1">Uncharacterized protein</fullName>
    </submittedName>
</protein>
<organism evidence="1 2">
    <name type="scientific">Solanum commersonii</name>
    <name type="common">Commerson's wild potato</name>
    <name type="synonym">Commerson's nightshade</name>
    <dbReference type="NCBI Taxonomy" id="4109"/>
    <lineage>
        <taxon>Eukaryota</taxon>
        <taxon>Viridiplantae</taxon>
        <taxon>Streptophyta</taxon>
        <taxon>Embryophyta</taxon>
        <taxon>Tracheophyta</taxon>
        <taxon>Spermatophyta</taxon>
        <taxon>Magnoliopsida</taxon>
        <taxon>eudicotyledons</taxon>
        <taxon>Gunneridae</taxon>
        <taxon>Pentapetalae</taxon>
        <taxon>asterids</taxon>
        <taxon>lamiids</taxon>
        <taxon>Solanales</taxon>
        <taxon>Solanaceae</taxon>
        <taxon>Solanoideae</taxon>
        <taxon>Solaneae</taxon>
        <taxon>Solanum</taxon>
    </lineage>
</organism>
<gene>
    <name evidence="1" type="ORF">H5410_033577</name>
</gene>
<evidence type="ECO:0000313" key="2">
    <source>
        <dbReference type="Proteomes" id="UP000824120"/>
    </source>
</evidence>
<evidence type="ECO:0000313" key="1">
    <source>
        <dbReference type="EMBL" id="KAG5602207.1"/>
    </source>
</evidence>
<accession>A0A9J5YR26</accession>